<evidence type="ECO:0008006" key="4">
    <source>
        <dbReference type="Google" id="ProtNLM"/>
    </source>
</evidence>
<dbReference type="EMBL" id="JBHSBL010000005">
    <property type="protein sequence ID" value="MFC4064375.1"/>
    <property type="molecule type" value="Genomic_DNA"/>
</dbReference>
<evidence type="ECO:0000256" key="1">
    <source>
        <dbReference type="SAM" id="MobiDB-lite"/>
    </source>
</evidence>
<evidence type="ECO:0000313" key="3">
    <source>
        <dbReference type="Proteomes" id="UP001595867"/>
    </source>
</evidence>
<name>A0ABV8IN13_9ACTN</name>
<gene>
    <name evidence="2" type="ORF">ACFO0C_05495</name>
</gene>
<dbReference type="RefSeq" id="WP_378065403.1">
    <property type="nucleotide sequence ID" value="NZ_JBHSBL010000005.1"/>
</dbReference>
<feature type="region of interest" description="Disordered" evidence="1">
    <location>
        <begin position="52"/>
        <end position="79"/>
    </location>
</feature>
<comment type="caution">
    <text evidence="2">The sequence shown here is derived from an EMBL/GenBank/DDBJ whole genome shotgun (WGS) entry which is preliminary data.</text>
</comment>
<dbReference type="Proteomes" id="UP001595867">
    <property type="component" value="Unassembled WGS sequence"/>
</dbReference>
<keyword evidence="3" id="KW-1185">Reference proteome</keyword>
<proteinExistence type="predicted"/>
<reference evidence="3" key="1">
    <citation type="journal article" date="2019" name="Int. J. Syst. Evol. Microbiol.">
        <title>The Global Catalogue of Microorganisms (GCM) 10K type strain sequencing project: providing services to taxonomists for standard genome sequencing and annotation.</title>
        <authorList>
            <consortium name="The Broad Institute Genomics Platform"/>
            <consortium name="The Broad Institute Genome Sequencing Center for Infectious Disease"/>
            <person name="Wu L."/>
            <person name="Ma J."/>
        </authorList>
    </citation>
    <scope>NUCLEOTIDE SEQUENCE [LARGE SCALE GENOMIC DNA]</scope>
    <source>
        <strain evidence="3">TBRC 5832</strain>
    </source>
</reference>
<accession>A0ABV8IN13</accession>
<evidence type="ECO:0000313" key="2">
    <source>
        <dbReference type="EMBL" id="MFC4064375.1"/>
    </source>
</evidence>
<organism evidence="2 3">
    <name type="scientific">Actinoplanes subglobosus</name>
    <dbReference type="NCBI Taxonomy" id="1547892"/>
    <lineage>
        <taxon>Bacteria</taxon>
        <taxon>Bacillati</taxon>
        <taxon>Actinomycetota</taxon>
        <taxon>Actinomycetes</taxon>
        <taxon>Micromonosporales</taxon>
        <taxon>Micromonosporaceae</taxon>
        <taxon>Actinoplanes</taxon>
    </lineage>
</organism>
<protein>
    <recommendedName>
        <fullName evidence="4">Secreted protein</fullName>
    </recommendedName>
</protein>
<sequence>MAYLVTFAVLAVTCLLLMRFAGWARRKGIGGGVMGPIDEAWHPSADRFRRETAVHEQRILPPRPADDLAGPRPPSRPGG</sequence>